<dbReference type="EMBL" id="LAZR01036630">
    <property type="protein sequence ID" value="KKL24351.1"/>
    <property type="molecule type" value="Genomic_DNA"/>
</dbReference>
<sequence length="56" mass="6384">MVTVQEARQQLTQQQQVLTQAKTQIRGTTLPSLTPAELRARGRAEILRRQQQGRTL</sequence>
<dbReference type="AlphaFoldDB" id="A0A0F9E372"/>
<feature type="non-terminal residue" evidence="1">
    <location>
        <position position="56"/>
    </location>
</feature>
<protein>
    <submittedName>
        <fullName evidence="1">Uncharacterized protein</fullName>
    </submittedName>
</protein>
<name>A0A0F9E372_9ZZZZ</name>
<gene>
    <name evidence="1" type="ORF">LCGC14_2416230</name>
</gene>
<proteinExistence type="predicted"/>
<accession>A0A0F9E372</accession>
<organism evidence="1">
    <name type="scientific">marine sediment metagenome</name>
    <dbReference type="NCBI Taxonomy" id="412755"/>
    <lineage>
        <taxon>unclassified sequences</taxon>
        <taxon>metagenomes</taxon>
        <taxon>ecological metagenomes</taxon>
    </lineage>
</organism>
<evidence type="ECO:0000313" key="1">
    <source>
        <dbReference type="EMBL" id="KKL24351.1"/>
    </source>
</evidence>
<comment type="caution">
    <text evidence="1">The sequence shown here is derived from an EMBL/GenBank/DDBJ whole genome shotgun (WGS) entry which is preliminary data.</text>
</comment>
<reference evidence="1" key="1">
    <citation type="journal article" date="2015" name="Nature">
        <title>Complex archaea that bridge the gap between prokaryotes and eukaryotes.</title>
        <authorList>
            <person name="Spang A."/>
            <person name="Saw J.H."/>
            <person name="Jorgensen S.L."/>
            <person name="Zaremba-Niedzwiedzka K."/>
            <person name="Martijn J."/>
            <person name="Lind A.E."/>
            <person name="van Eijk R."/>
            <person name="Schleper C."/>
            <person name="Guy L."/>
            <person name="Ettema T.J."/>
        </authorList>
    </citation>
    <scope>NUCLEOTIDE SEQUENCE</scope>
</reference>